<proteinExistence type="predicted"/>
<feature type="chain" id="PRO_5022663457" description="Secreted protein" evidence="2">
    <location>
        <begin position="24"/>
        <end position="205"/>
    </location>
</feature>
<dbReference type="EMBL" id="VDUY01000004">
    <property type="protein sequence ID" value="TXL65302.1"/>
    <property type="molecule type" value="Genomic_DNA"/>
</dbReference>
<accession>A0A5C8NW70</accession>
<name>A0A5C8NW70_9BURK</name>
<sequence>MLRHLALLLGATLVLAATPSAQAGGGVIVTMPDTTQQQAARQRRQEAQRREAQAVRKQAASEREERGWGEHRQAEAERFVQMRNAAEQARGMRFDPPDGSKPPRNCRKVPVTRHGRAIAESEAAAEKRMRETSRARCGGTLGGVSSEGATSCGVWDSGRRLVSKGDGRFERKQLKPVRYECSHVVQCVKQEEVCDPTGTGRVSKQ</sequence>
<protein>
    <recommendedName>
        <fullName evidence="5">Secreted protein</fullName>
    </recommendedName>
</protein>
<comment type="caution">
    <text evidence="3">The sequence shown here is derived from an EMBL/GenBank/DDBJ whole genome shotgun (WGS) entry which is preliminary data.</text>
</comment>
<feature type="signal peptide" evidence="2">
    <location>
        <begin position="1"/>
        <end position="23"/>
    </location>
</feature>
<keyword evidence="4" id="KW-1185">Reference proteome</keyword>
<organism evidence="3 4">
    <name type="scientific">Zeimonas arvi</name>
    <dbReference type="NCBI Taxonomy" id="2498847"/>
    <lineage>
        <taxon>Bacteria</taxon>
        <taxon>Pseudomonadati</taxon>
        <taxon>Pseudomonadota</taxon>
        <taxon>Betaproteobacteria</taxon>
        <taxon>Burkholderiales</taxon>
        <taxon>Burkholderiaceae</taxon>
        <taxon>Zeimonas</taxon>
    </lineage>
</organism>
<dbReference type="AlphaFoldDB" id="A0A5C8NW70"/>
<evidence type="ECO:0008006" key="5">
    <source>
        <dbReference type="Google" id="ProtNLM"/>
    </source>
</evidence>
<reference evidence="3 4" key="1">
    <citation type="submission" date="2019-06" db="EMBL/GenBank/DDBJ databases">
        <title>Quisquiliibacterium sp. nov., isolated from a maize field.</title>
        <authorList>
            <person name="Lin S.-Y."/>
            <person name="Tsai C.-F."/>
            <person name="Young C.-C."/>
        </authorList>
    </citation>
    <scope>NUCLEOTIDE SEQUENCE [LARGE SCALE GENOMIC DNA]</scope>
    <source>
        <strain evidence="3 4">CC-CFT501</strain>
    </source>
</reference>
<evidence type="ECO:0000256" key="2">
    <source>
        <dbReference type="SAM" id="SignalP"/>
    </source>
</evidence>
<evidence type="ECO:0000313" key="4">
    <source>
        <dbReference type="Proteomes" id="UP000321548"/>
    </source>
</evidence>
<evidence type="ECO:0000256" key="1">
    <source>
        <dbReference type="SAM" id="MobiDB-lite"/>
    </source>
</evidence>
<feature type="compositionally biased region" description="Basic and acidic residues" evidence="1">
    <location>
        <begin position="43"/>
        <end position="73"/>
    </location>
</feature>
<keyword evidence="2" id="KW-0732">Signal</keyword>
<evidence type="ECO:0000313" key="3">
    <source>
        <dbReference type="EMBL" id="TXL65302.1"/>
    </source>
</evidence>
<dbReference type="Proteomes" id="UP000321548">
    <property type="component" value="Unassembled WGS sequence"/>
</dbReference>
<gene>
    <name evidence="3" type="ORF">FHP08_10940</name>
</gene>
<dbReference type="RefSeq" id="WP_147704497.1">
    <property type="nucleotide sequence ID" value="NZ_VDUY01000004.1"/>
</dbReference>
<feature type="region of interest" description="Disordered" evidence="1">
    <location>
        <begin position="35"/>
        <end position="73"/>
    </location>
</feature>